<dbReference type="SUPFAM" id="SSF74650">
    <property type="entry name" value="Galactose mutarotase-like"/>
    <property type="match status" value="1"/>
</dbReference>
<dbReference type="PATRIC" id="fig|1502.174.peg.2954"/>
<evidence type="ECO:0000313" key="3">
    <source>
        <dbReference type="Proteomes" id="UP000070646"/>
    </source>
</evidence>
<dbReference type="CDD" id="cd10791">
    <property type="entry name" value="GH38N_AMII_like_1"/>
    <property type="match status" value="1"/>
</dbReference>
<dbReference type="GO" id="GO:0030246">
    <property type="term" value="F:carbohydrate binding"/>
    <property type="evidence" value="ECO:0007669"/>
    <property type="project" value="InterPro"/>
</dbReference>
<dbReference type="Proteomes" id="UP000070646">
    <property type="component" value="Unassembled WGS sequence"/>
</dbReference>
<dbReference type="AlphaFoldDB" id="A0A133MPP2"/>
<dbReference type="Gene3D" id="3.20.110.10">
    <property type="entry name" value="Glycoside hydrolase 38, N terminal domain"/>
    <property type="match status" value="1"/>
</dbReference>
<dbReference type="InterPro" id="IPR000602">
    <property type="entry name" value="Glyco_hydro_38_N"/>
</dbReference>
<dbReference type="InterPro" id="IPR027291">
    <property type="entry name" value="Glyco_hydro_38_N_sf"/>
</dbReference>
<accession>A0A133MPP2</accession>
<name>A0A133MPP2_CLOPF</name>
<keyword evidence="2" id="KW-0378">Hydrolase</keyword>
<dbReference type="GO" id="GO:0004559">
    <property type="term" value="F:alpha-mannosidase activity"/>
    <property type="evidence" value="ECO:0007669"/>
    <property type="project" value="InterPro"/>
</dbReference>
<proteinExistence type="predicted"/>
<organism evidence="2 3">
    <name type="scientific">Clostridium perfringens</name>
    <dbReference type="NCBI Taxonomy" id="1502"/>
    <lineage>
        <taxon>Bacteria</taxon>
        <taxon>Bacillati</taxon>
        <taxon>Bacillota</taxon>
        <taxon>Clostridia</taxon>
        <taxon>Eubacteriales</taxon>
        <taxon>Clostridiaceae</taxon>
        <taxon>Clostridium</taxon>
    </lineage>
</organism>
<comment type="caution">
    <text evidence="2">The sequence shown here is derived from an EMBL/GenBank/DDBJ whole genome shotgun (WGS) entry which is preliminary data.</text>
</comment>
<dbReference type="SUPFAM" id="SSF88713">
    <property type="entry name" value="Glycoside hydrolase/deacetylase"/>
    <property type="match status" value="1"/>
</dbReference>
<feature type="domain" description="Glycoside hydrolase family 38 N-terminal" evidence="1">
    <location>
        <begin position="8"/>
        <end position="304"/>
    </location>
</feature>
<dbReference type="InterPro" id="IPR011013">
    <property type="entry name" value="Gal_mutarotase_sf_dom"/>
</dbReference>
<dbReference type="InterPro" id="IPR011330">
    <property type="entry name" value="Glyco_hydro/deAcase_b/a-brl"/>
</dbReference>
<dbReference type="EMBL" id="LRPU01000189">
    <property type="protein sequence ID" value="KXA06009.1"/>
    <property type="molecule type" value="Genomic_DNA"/>
</dbReference>
<protein>
    <submittedName>
        <fullName evidence="2">Glycosyl hydrolase family 38 protein</fullName>
    </submittedName>
</protein>
<evidence type="ECO:0000259" key="1">
    <source>
        <dbReference type="Pfam" id="PF01074"/>
    </source>
</evidence>
<sequence>MLKKKWKILILNHSHTDIGYTDRQEKIERYHIEYIKEAINILNEAYENGKEEWQGFKWTCESFWCVERFLEEANEKELRDFTKYVKSGNIGLSLNYLNLTDLISYDVLRDVFNRTVKKLDDLGLKANCAMTADINGYSWGYSQALKDSGVNLLYSCIHTHHGMYPNGRKQYPFYWETPNGDKLLSWVGEHYHIGNELGFSQFKSWEYMIKDGLDSKDIGDYERAEKRIFNYLEKFEEEEYPFDFIPITVSALMTDNAPPSFKVIEFINRWNKKHKDKVYLEMAILEDLLENINRFKDSGLIPTYKGDWTDWWADGTASTPAAVKHYKEGVRLYNLCKKLDPENRLGDEILMDKALNNFMMYSEHTWGYSASITEPWHTMVNNLDLRKQSFASNGHEAASRNLDKITFKLGETELKMWRDVTFKVVNPHNEKRREIAKFYLEILFGHEIFEIVDKNTGKIYPHQIVRVSRGYEINVLVNLEPKEEKELIFRDIDKEIIKTTAGYTLTGSDGVQDLVDNNKKLVVTKNRLESPFFKIVYSLEDGITEFIDKEIGRNIQREDRVTNAFTPIYEFNPLKVDYANDRRLMGRNRKSYNSVRNFGKLKNVSILNEGDIFGRVELEYKVEGCSSYFVILTIYKELPRVDIACRIGKDNVLNAENLYIALPFTMSKKEELYIDKTGCYLRPRIDQLPKSCVDFYAIQNGIVLEGEGESLAISSKDAHMVFMGDIKPHEINLSGDPGVINNDLIYSWVMNNYWETNFKASLGGFYEFNYSIFKVKGKAPQAFNEIINQNEGVVCFNMWK</sequence>
<dbReference type="GO" id="GO:0006013">
    <property type="term" value="P:mannose metabolic process"/>
    <property type="evidence" value="ECO:0007669"/>
    <property type="project" value="InterPro"/>
</dbReference>
<dbReference type="RefSeq" id="WP_060796750.1">
    <property type="nucleotide sequence ID" value="NZ_KQ956320.1"/>
</dbReference>
<evidence type="ECO:0000313" key="2">
    <source>
        <dbReference type="EMBL" id="KXA06009.1"/>
    </source>
</evidence>
<dbReference type="Pfam" id="PF01074">
    <property type="entry name" value="Glyco_hydro_38N"/>
    <property type="match status" value="1"/>
</dbReference>
<reference evidence="2 3" key="1">
    <citation type="submission" date="2016-01" db="EMBL/GenBank/DDBJ databases">
        <authorList>
            <person name="Oliw E.H."/>
        </authorList>
    </citation>
    <scope>NUCLEOTIDE SEQUENCE [LARGE SCALE GENOMIC DNA]</scope>
    <source>
        <strain evidence="2 3">MJR7757A</strain>
    </source>
</reference>
<gene>
    <name evidence="2" type="ORF">HMPREF3222_02931</name>
</gene>